<proteinExistence type="predicted"/>
<feature type="binding site" evidence="2">
    <location>
        <position position="338"/>
    </location>
    <ligand>
        <name>FAD</name>
        <dbReference type="ChEBI" id="CHEBI:57692"/>
    </ligand>
</feature>
<evidence type="ECO:0000313" key="4">
    <source>
        <dbReference type="Proteomes" id="UP000244441"/>
    </source>
</evidence>
<dbReference type="GO" id="GO:0004497">
    <property type="term" value="F:monooxygenase activity"/>
    <property type="evidence" value="ECO:0007669"/>
    <property type="project" value="InterPro"/>
</dbReference>
<dbReference type="OrthoDB" id="7178350at2"/>
<dbReference type="PIRSF" id="PIRSF011396">
    <property type="entry name" value="Trp_halogenase"/>
    <property type="match status" value="1"/>
</dbReference>
<accession>A0A2S0VTQ5</accession>
<feature type="binding site" evidence="2">
    <location>
        <begin position="16"/>
        <end position="19"/>
    </location>
    <ligand>
        <name>FAD</name>
        <dbReference type="ChEBI" id="CHEBI:57692"/>
    </ligand>
</feature>
<dbReference type="RefSeq" id="WP_108603517.1">
    <property type="nucleotide sequence ID" value="NZ_CP026604.1"/>
</dbReference>
<dbReference type="GO" id="GO:0000166">
    <property type="term" value="F:nucleotide binding"/>
    <property type="evidence" value="ECO:0007669"/>
    <property type="project" value="UniProtKB-KW"/>
</dbReference>
<feature type="active site" evidence="1">
    <location>
        <position position="83"/>
    </location>
</feature>
<dbReference type="PANTHER" id="PTHR43747">
    <property type="entry name" value="FAD-BINDING PROTEIN"/>
    <property type="match status" value="1"/>
</dbReference>
<dbReference type="PANTHER" id="PTHR43747:SF4">
    <property type="entry name" value="FLAVIN-DEPENDENT TRYPTOPHAN HALOGENASE"/>
    <property type="match status" value="1"/>
</dbReference>
<keyword evidence="2" id="KW-0274">FAD</keyword>
<dbReference type="InterPro" id="IPR036188">
    <property type="entry name" value="FAD/NAD-bd_sf"/>
</dbReference>
<dbReference type="AlphaFoldDB" id="A0A2S0VTQ5"/>
<keyword evidence="4" id="KW-1185">Reference proteome</keyword>
<dbReference type="KEGG" id="cate:C2869_13935"/>
<dbReference type="InterPro" id="IPR006905">
    <property type="entry name" value="Flavin_halogenase"/>
</dbReference>
<dbReference type="SUPFAM" id="SSF51905">
    <property type="entry name" value="FAD/NAD(P)-binding domain"/>
    <property type="match status" value="1"/>
</dbReference>
<keyword evidence="2" id="KW-0285">Flavoprotein</keyword>
<feature type="binding site" evidence="2">
    <location>
        <position position="83"/>
    </location>
    <ligand>
        <name>7-chloro-L-tryptophan</name>
        <dbReference type="ChEBI" id="CHEBI:58713"/>
    </ligand>
</feature>
<protein>
    <submittedName>
        <fullName evidence="3">Tryptophan halogenase</fullName>
    </submittedName>
</protein>
<organism evidence="3 4">
    <name type="scientific">Saccharobesus litoralis</name>
    <dbReference type="NCBI Taxonomy" id="2172099"/>
    <lineage>
        <taxon>Bacteria</taxon>
        <taxon>Pseudomonadati</taxon>
        <taxon>Pseudomonadota</taxon>
        <taxon>Gammaproteobacteria</taxon>
        <taxon>Alteromonadales</taxon>
        <taxon>Alteromonadaceae</taxon>
        <taxon>Saccharobesus</taxon>
    </lineage>
</organism>
<dbReference type="EMBL" id="CP026604">
    <property type="protein sequence ID" value="AWB67470.1"/>
    <property type="molecule type" value="Genomic_DNA"/>
</dbReference>
<dbReference type="InterPro" id="IPR050816">
    <property type="entry name" value="Flavin-dep_Halogenase_NPB"/>
</dbReference>
<sequence>MNPNTNTQRHILILGGGTAGWMAANLMAVKWRDYPNIKISLMESPQIGIIGVGEGSTPQLRAFFNSIDVEESQWMKRCNATYKVGITFANWSTKPGFTSYFHPFYSQVDSYVASTFKQNTYFRRKGANVEALPDHYFLGTYIAQQALSPKADHNFPFDVHYGYHFDSHLLGEFLKELAISRGVNYIEGKVNHVELANNGDIHSLLTEEGQQIQADFFVDSSGFRSVLLQQALKVPFKKFNENLFNDSAVVLPTEKHKQLQTQTVSTALKYGWTWDIPLTNRTGNGYVYDSNFCSAQQAEQELREKLNLVESDVEARHLKMKVGRVEKHWSRNCVAIGLAQGFIEPLEATALDIVQDTVLNFMAAYQSGNFTDKNRDMFNERVNKRFEGVRDYIVAHYAMNSRDDTEYWIANREHKNWSNALSTAVQCWNSCGDMQKALEDQAISDYFPEISWYCLMAGYGCFPDKVITRHDLPAQKYSFSQVKEFMNSCAINHKSHLDELANI</sequence>
<reference evidence="3 4" key="1">
    <citation type="submission" date="2018-01" db="EMBL/GenBank/DDBJ databases">
        <title>Genome sequence of a Cantenovulum-like bacteria.</title>
        <authorList>
            <person name="Tan W.R."/>
            <person name="Lau N.-S."/>
            <person name="Go F."/>
            <person name="Amirul A.-A.A."/>
        </authorList>
    </citation>
    <scope>NUCLEOTIDE SEQUENCE [LARGE SCALE GENOMIC DNA]</scope>
    <source>
        <strain evidence="3 4">CCB-QB4</strain>
    </source>
</reference>
<name>A0A2S0VTQ5_9ALTE</name>
<feature type="binding site" evidence="2">
    <location>
        <position position="190"/>
    </location>
    <ligand>
        <name>FAD</name>
        <dbReference type="ChEBI" id="CHEBI:57692"/>
    </ligand>
</feature>
<evidence type="ECO:0000256" key="2">
    <source>
        <dbReference type="PIRSR" id="PIRSR011396-2"/>
    </source>
</evidence>
<keyword evidence="2" id="KW-0547">Nucleotide-binding</keyword>
<evidence type="ECO:0000313" key="3">
    <source>
        <dbReference type="EMBL" id="AWB67470.1"/>
    </source>
</evidence>
<evidence type="ECO:0000256" key="1">
    <source>
        <dbReference type="PIRSR" id="PIRSR011396-1"/>
    </source>
</evidence>
<dbReference type="InterPro" id="IPR033856">
    <property type="entry name" value="Trp_halogen"/>
</dbReference>
<dbReference type="Pfam" id="PF04820">
    <property type="entry name" value="Trp_halogenase"/>
    <property type="match status" value="1"/>
</dbReference>
<gene>
    <name evidence="3" type="ORF">C2869_13935</name>
</gene>
<dbReference type="Proteomes" id="UP000244441">
    <property type="component" value="Chromosome"/>
</dbReference>
<feature type="binding site" evidence="2">
    <location>
        <position position="347"/>
    </location>
    <ligand>
        <name>L-tryptophan</name>
        <dbReference type="ChEBI" id="CHEBI:57912"/>
    </ligand>
</feature>
<dbReference type="Gene3D" id="3.50.50.60">
    <property type="entry name" value="FAD/NAD(P)-binding domain"/>
    <property type="match status" value="1"/>
</dbReference>